<dbReference type="OrthoDB" id="66881at2759"/>
<comment type="cofactor">
    <cofactor evidence="5">
        <name>FAD</name>
        <dbReference type="ChEBI" id="CHEBI:57692"/>
    </cofactor>
</comment>
<dbReference type="EMBL" id="VIBQ01000017">
    <property type="protein sequence ID" value="KAB8360565.1"/>
    <property type="molecule type" value="Genomic_DNA"/>
</dbReference>
<dbReference type="InterPro" id="IPR050346">
    <property type="entry name" value="FMO-like"/>
</dbReference>
<sequence length="361" mass="39641">MIQLETQVTLVEPILGDAPEQMKWTVHTTYLPTLTSSSATYDAVLIASGHYTVPRVPDINNIAAFVTRYKDNCSITHSKAYSSPEQFHGKKVLVVGGGPSAVDIAAQISTTCSKPLLISTRSPPTPAFILPSAQYVAEITSFLTDPQHNRAVRLLDGTILADLDAIVFCTGYIYAYPFLPTALPSAHPSTPPPFATHPLLHPDGTRVHALYKHLFYAPAPTLAFLTLPWNIVPFPVAEGQAAVVARVWAGRTALPPLAEMLAWERARVAERGDGKAFHRLAPPEDVEYVNELRRWSEEGADGGESTAPHWGVYMRALRFAVAKIKKAYGERGEQRREIMTLEELGVVYDEAKGEMRVGEDE</sequence>
<dbReference type="GO" id="GO:0050661">
    <property type="term" value="F:NADP binding"/>
    <property type="evidence" value="ECO:0007669"/>
    <property type="project" value="InterPro"/>
</dbReference>
<dbReference type="InterPro" id="IPR020946">
    <property type="entry name" value="Flavin_mOase-like"/>
</dbReference>
<dbReference type="PANTHER" id="PTHR23023">
    <property type="entry name" value="DIMETHYLANILINE MONOOXYGENASE"/>
    <property type="match status" value="1"/>
</dbReference>
<name>A0A5N6KXN9_9ROSI</name>
<accession>A0A5N6KXN9</accession>
<dbReference type="GO" id="GO:0050660">
    <property type="term" value="F:flavin adenine dinucleotide binding"/>
    <property type="evidence" value="ECO:0007669"/>
    <property type="project" value="InterPro"/>
</dbReference>
<dbReference type="Gene3D" id="3.50.50.60">
    <property type="entry name" value="FAD/NAD(P)-binding domain"/>
    <property type="match status" value="2"/>
</dbReference>
<dbReference type="AlphaFoldDB" id="A0A5N6KXN9"/>
<evidence type="ECO:0000256" key="2">
    <source>
        <dbReference type="ARBA" id="ARBA00022630"/>
    </source>
</evidence>
<dbReference type="EC" id="1.-.-.-" evidence="5"/>
<comment type="caution">
    <text evidence="6">The sequence shown here is derived from an EMBL/GenBank/DDBJ whole genome shotgun (WGS) entry which is preliminary data.</text>
</comment>
<proteinExistence type="inferred from homology"/>
<reference evidence="6 7" key="1">
    <citation type="submission" date="2019-06" db="EMBL/GenBank/DDBJ databases">
        <title>A chromosomal-level reference genome of Carpinus fangiana (Coryloideae, Betulaceae).</title>
        <authorList>
            <person name="Yang X."/>
            <person name="Wang Z."/>
            <person name="Zhang L."/>
            <person name="Hao G."/>
            <person name="Liu J."/>
            <person name="Yang Y."/>
        </authorList>
    </citation>
    <scope>NUCLEOTIDE SEQUENCE [LARGE SCALE GENOMIC DNA]</scope>
    <source>
        <strain evidence="6">Cfa_2016G</strain>
        <tissue evidence="6">Leaf</tissue>
    </source>
</reference>
<dbReference type="InterPro" id="IPR036188">
    <property type="entry name" value="FAD/NAD-bd_sf"/>
</dbReference>
<keyword evidence="2 5" id="KW-0285">Flavoprotein</keyword>
<evidence type="ECO:0000256" key="5">
    <source>
        <dbReference type="RuleBase" id="RU361177"/>
    </source>
</evidence>
<evidence type="ECO:0000313" key="6">
    <source>
        <dbReference type="EMBL" id="KAB8360565.1"/>
    </source>
</evidence>
<keyword evidence="4 5" id="KW-0560">Oxidoreductase</keyword>
<dbReference type="GO" id="GO:0004499">
    <property type="term" value="F:N,N-dimethylaniline monooxygenase activity"/>
    <property type="evidence" value="ECO:0007669"/>
    <property type="project" value="InterPro"/>
</dbReference>
<evidence type="ECO:0000256" key="3">
    <source>
        <dbReference type="ARBA" id="ARBA00022827"/>
    </source>
</evidence>
<keyword evidence="7" id="KW-1185">Reference proteome</keyword>
<dbReference type="SUPFAM" id="SSF51905">
    <property type="entry name" value="FAD/NAD(P)-binding domain"/>
    <property type="match status" value="2"/>
</dbReference>
<gene>
    <name evidence="6" type="ORF">FH972_024305</name>
</gene>
<dbReference type="PRINTS" id="PR00469">
    <property type="entry name" value="PNDRDTASEII"/>
</dbReference>
<dbReference type="Proteomes" id="UP000327013">
    <property type="component" value="Unassembled WGS sequence"/>
</dbReference>
<dbReference type="Pfam" id="PF00743">
    <property type="entry name" value="FMO-like"/>
    <property type="match status" value="2"/>
</dbReference>
<keyword evidence="3 5" id="KW-0274">FAD</keyword>
<evidence type="ECO:0000313" key="7">
    <source>
        <dbReference type="Proteomes" id="UP000327013"/>
    </source>
</evidence>
<protein>
    <recommendedName>
        <fullName evidence="5">Flavin-containing monooxygenase</fullName>
        <ecNumber evidence="5">1.-.-.-</ecNumber>
    </recommendedName>
</protein>
<comment type="similarity">
    <text evidence="1 5">Belongs to the FMO family.</text>
</comment>
<evidence type="ECO:0000256" key="4">
    <source>
        <dbReference type="ARBA" id="ARBA00023002"/>
    </source>
</evidence>
<organism evidence="6 7">
    <name type="scientific">Carpinus fangiana</name>
    <dbReference type="NCBI Taxonomy" id="176857"/>
    <lineage>
        <taxon>Eukaryota</taxon>
        <taxon>Viridiplantae</taxon>
        <taxon>Streptophyta</taxon>
        <taxon>Embryophyta</taxon>
        <taxon>Tracheophyta</taxon>
        <taxon>Spermatophyta</taxon>
        <taxon>Magnoliopsida</taxon>
        <taxon>eudicotyledons</taxon>
        <taxon>Gunneridae</taxon>
        <taxon>Pentapetalae</taxon>
        <taxon>rosids</taxon>
        <taxon>fabids</taxon>
        <taxon>Fagales</taxon>
        <taxon>Betulaceae</taxon>
        <taxon>Carpinus</taxon>
    </lineage>
</organism>
<evidence type="ECO:0000256" key="1">
    <source>
        <dbReference type="ARBA" id="ARBA00009183"/>
    </source>
</evidence>
<keyword evidence="5" id="KW-0503">Monooxygenase</keyword>